<evidence type="ECO:0000313" key="3">
    <source>
        <dbReference type="EMBL" id="CAI9106637.1"/>
    </source>
</evidence>
<keyword evidence="4" id="KW-1185">Reference proteome</keyword>
<proteinExistence type="predicted"/>
<sequence>MKTSLKLSYIVLLLVLILPASQLVTCSSASTSSKILEDHDEGRMITSRRMLISRNKTPVSANVDKLGGGSTMEPEKAVVNGLRKRPPSSSNPTQNK</sequence>
<feature type="region of interest" description="Disordered" evidence="1">
    <location>
        <begin position="60"/>
        <end position="96"/>
    </location>
</feature>
<gene>
    <name evidence="3" type="ORF">OLC1_LOCUS15105</name>
</gene>
<keyword evidence="2" id="KW-0732">Signal</keyword>
<feature type="signal peptide" evidence="2">
    <location>
        <begin position="1"/>
        <end position="22"/>
    </location>
</feature>
<name>A0AAV1DII0_OLDCO</name>
<protein>
    <submittedName>
        <fullName evidence="3">OLC1v1005840C1</fullName>
    </submittedName>
</protein>
<feature type="compositionally biased region" description="Polar residues" evidence="1">
    <location>
        <begin position="87"/>
        <end position="96"/>
    </location>
</feature>
<evidence type="ECO:0000256" key="1">
    <source>
        <dbReference type="SAM" id="MobiDB-lite"/>
    </source>
</evidence>
<dbReference type="Proteomes" id="UP001161247">
    <property type="component" value="Chromosome 5"/>
</dbReference>
<evidence type="ECO:0000256" key="2">
    <source>
        <dbReference type="SAM" id="SignalP"/>
    </source>
</evidence>
<organism evidence="3 4">
    <name type="scientific">Oldenlandia corymbosa var. corymbosa</name>
    <dbReference type="NCBI Taxonomy" id="529605"/>
    <lineage>
        <taxon>Eukaryota</taxon>
        <taxon>Viridiplantae</taxon>
        <taxon>Streptophyta</taxon>
        <taxon>Embryophyta</taxon>
        <taxon>Tracheophyta</taxon>
        <taxon>Spermatophyta</taxon>
        <taxon>Magnoliopsida</taxon>
        <taxon>eudicotyledons</taxon>
        <taxon>Gunneridae</taxon>
        <taxon>Pentapetalae</taxon>
        <taxon>asterids</taxon>
        <taxon>lamiids</taxon>
        <taxon>Gentianales</taxon>
        <taxon>Rubiaceae</taxon>
        <taxon>Rubioideae</taxon>
        <taxon>Spermacoceae</taxon>
        <taxon>Hedyotis-Oldenlandia complex</taxon>
        <taxon>Oldenlandia</taxon>
    </lineage>
</organism>
<feature type="chain" id="PRO_5043628614" evidence="2">
    <location>
        <begin position="23"/>
        <end position="96"/>
    </location>
</feature>
<accession>A0AAV1DII0</accession>
<dbReference type="EMBL" id="OX459122">
    <property type="protein sequence ID" value="CAI9106637.1"/>
    <property type="molecule type" value="Genomic_DNA"/>
</dbReference>
<evidence type="ECO:0000313" key="4">
    <source>
        <dbReference type="Proteomes" id="UP001161247"/>
    </source>
</evidence>
<reference evidence="3" key="1">
    <citation type="submission" date="2023-03" db="EMBL/GenBank/DDBJ databases">
        <authorList>
            <person name="Julca I."/>
        </authorList>
    </citation>
    <scope>NUCLEOTIDE SEQUENCE</scope>
</reference>
<dbReference type="AlphaFoldDB" id="A0AAV1DII0"/>